<dbReference type="GO" id="GO:0010468">
    <property type="term" value="P:regulation of gene expression"/>
    <property type="evidence" value="ECO:0007669"/>
    <property type="project" value="TreeGrafter"/>
</dbReference>
<dbReference type="PROSITE" id="PS50157">
    <property type="entry name" value="ZINC_FINGER_C2H2_2"/>
    <property type="match status" value="1"/>
</dbReference>
<keyword evidence="11" id="KW-1185">Reference proteome</keyword>
<comment type="subcellular location">
    <subcellularLocation>
        <location evidence="1">Nucleus</location>
    </subcellularLocation>
</comment>
<evidence type="ECO:0000256" key="5">
    <source>
        <dbReference type="ARBA" id="ARBA00022833"/>
    </source>
</evidence>
<dbReference type="InterPro" id="IPR050331">
    <property type="entry name" value="Zinc_finger"/>
</dbReference>
<dbReference type="AlphaFoldDB" id="A0A8H7T4L5"/>
<gene>
    <name evidence="10" type="ORF">IFR04_012236</name>
</gene>
<dbReference type="InterPro" id="IPR013087">
    <property type="entry name" value="Znf_C2H2_type"/>
</dbReference>
<dbReference type="Proteomes" id="UP000664132">
    <property type="component" value="Unassembled WGS sequence"/>
</dbReference>
<feature type="domain" description="C2H2-type" evidence="9">
    <location>
        <begin position="227"/>
        <end position="254"/>
    </location>
</feature>
<keyword evidence="3" id="KW-0677">Repeat</keyword>
<evidence type="ECO:0000256" key="3">
    <source>
        <dbReference type="ARBA" id="ARBA00022737"/>
    </source>
</evidence>
<dbReference type="SMART" id="SM00355">
    <property type="entry name" value="ZnF_C2H2"/>
    <property type="match status" value="4"/>
</dbReference>
<dbReference type="PROSITE" id="PS00028">
    <property type="entry name" value="ZINC_FINGER_C2H2_1"/>
    <property type="match status" value="1"/>
</dbReference>
<proteinExistence type="predicted"/>
<evidence type="ECO:0000313" key="11">
    <source>
        <dbReference type="Proteomes" id="UP000664132"/>
    </source>
</evidence>
<evidence type="ECO:0000256" key="1">
    <source>
        <dbReference type="ARBA" id="ARBA00004123"/>
    </source>
</evidence>
<keyword evidence="5" id="KW-0862">Zinc</keyword>
<evidence type="ECO:0000259" key="9">
    <source>
        <dbReference type="PROSITE" id="PS50157"/>
    </source>
</evidence>
<dbReference type="PANTHER" id="PTHR16515">
    <property type="entry name" value="PR DOMAIN ZINC FINGER PROTEIN"/>
    <property type="match status" value="1"/>
</dbReference>
<evidence type="ECO:0000256" key="2">
    <source>
        <dbReference type="ARBA" id="ARBA00022723"/>
    </source>
</evidence>
<evidence type="ECO:0000256" key="6">
    <source>
        <dbReference type="ARBA" id="ARBA00023242"/>
    </source>
</evidence>
<keyword evidence="6" id="KW-0539">Nucleus</keyword>
<dbReference type="Gene3D" id="3.30.160.60">
    <property type="entry name" value="Classic Zinc Finger"/>
    <property type="match status" value="3"/>
</dbReference>
<organism evidence="10 11">
    <name type="scientific">Cadophora malorum</name>
    <dbReference type="NCBI Taxonomy" id="108018"/>
    <lineage>
        <taxon>Eukaryota</taxon>
        <taxon>Fungi</taxon>
        <taxon>Dikarya</taxon>
        <taxon>Ascomycota</taxon>
        <taxon>Pezizomycotina</taxon>
        <taxon>Leotiomycetes</taxon>
        <taxon>Helotiales</taxon>
        <taxon>Ploettnerulaceae</taxon>
        <taxon>Cadophora</taxon>
    </lineage>
</organism>
<dbReference type="GO" id="GO:0008270">
    <property type="term" value="F:zinc ion binding"/>
    <property type="evidence" value="ECO:0007669"/>
    <property type="project" value="UniProtKB-KW"/>
</dbReference>
<dbReference type="OrthoDB" id="3818958at2759"/>
<keyword evidence="2" id="KW-0479">Metal-binding</keyword>
<reference evidence="10" key="1">
    <citation type="submission" date="2021-02" db="EMBL/GenBank/DDBJ databases">
        <title>Genome sequence Cadophora malorum strain M34.</title>
        <authorList>
            <person name="Stefanovic E."/>
            <person name="Vu D."/>
            <person name="Scully C."/>
            <person name="Dijksterhuis J."/>
            <person name="Roader J."/>
            <person name="Houbraken J."/>
        </authorList>
    </citation>
    <scope>NUCLEOTIDE SEQUENCE</scope>
    <source>
        <strain evidence="10">M34</strain>
    </source>
</reference>
<evidence type="ECO:0000256" key="8">
    <source>
        <dbReference type="SAM" id="MobiDB-lite"/>
    </source>
</evidence>
<dbReference type="EMBL" id="JAFJYH010000256">
    <property type="protein sequence ID" value="KAG4414630.1"/>
    <property type="molecule type" value="Genomic_DNA"/>
</dbReference>
<dbReference type="InterPro" id="IPR036236">
    <property type="entry name" value="Znf_C2H2_sf"/>
</dbReference>
<comment type="caution">
    <text evidence="10">The sequence shown here is derived from an EMBL/GenBank/DDBJ whole genome shotgun (WGS) entry which is preliminary data.</text>
</comment>
<evidence type="ECO:0000313" key="10">
    <source>
        <dbReference type="EMBL" id="KAG4414630.1"/>
    </source>
</evidence>
<dbReference type="PANTHER" id="PTHR16515:SF49">
    <property type="entry name" value="GASTRULA ZINC FINGER PROTEIN XLCGF49.1-LIKE-RELATED"/>
    <property type="match status" value="1"/>
</dbReference>
<feature type="region of interest" description="Disordered" evidence="8">
    <location>
        <begin position="1"/>
        <end position="27"/>
    </location>
</feature>
<name>A0A8H7T4L5_9HELO</name>
<sequence>MDSNLPVSESVVSSSTPPESSSPNHNGQARCDLCEGITSAVNDHFDCSYRLYISGDLAETMVDDLNGIDCPLPETDIPVENSGETCALCEAIVMDDDDHFDCPWLCYLSEESPVNGDAPVESVDPREVSKETCLLCDAILTEGDDHFDCPWLLLLAEEPSQQISQPAISEKGKVMETTEQSQEDIEAEAQQRKESIMRIYTSGRVTKRRRSRSPQAQRWPRNPEKRVICENCGRTFANKYNLRSHRRGICGGDPKYPCPQCDYKNAPDESHLREHIRRVHENVKDFVCHICKKGFGSAGVRKSHIEVVHLRKYRYVCEMCPGHRFYEKSTLRAHMEVHDSGTTMSACTEERWDRKFSNTSG</sequence>
<protein>
    <recommendedName>
        <fullName evidence="9">C2H2-type domain-containing protein</fullName>
    </recommendedName>
</protein>
<dbReference type="Pfam" id="PF00096">
    <property type="entry name" value="zf-C2H2"/>
    <property type="match status" value="1"/>
</dbReference>
<keyword evidence="4 7" id="KW-0863">Zinc-finger</keyword>
<dbReference type="GO" id="GO:0005634">
    <property type="term" value="C:nucleus"/>
    <property type="evidence" value="ECO:0007669"/>
    <property type="project" value="UniProtKB-SubCell"/>
</dbReference>
<accession>A0A8H7T4L5</accession>
<feature type="compositionally biased region" description="Low complexity" evidence="8">
    <location>
        <begin position="1"/>
        <end position="23"/>
    </location>
</feature>
<evidence type="ECO:0000256" key="7">
    <source>
        <dbReference type="PROSITE-ProRule" id="PRU00042"/>
    </source>
</evidence>
<evidence type="ECO:0000256" key="4">
    <source>
        <dbReference type="ARBA" id="ARBA00022771"/>
    </source>
</evidence>
<dbReference type="SUPFAM" id="SSF57667">
    <property type="entry name" value="beta-beta-alpha zinc fingers"/>
    <property type="match status" value="2"/>
</dbReference>